<name>A0A0G8AVX5_9SYNE</name>
<dbReference type="Proteomes" id="UP000035037">
    <property type="component" value="Unassembled WGS sequence"/>
</dbReference>
<evidence type="ECO:0000313" key="1">
    <source>
        <dbReference type="EMBL" id="KKZ13312.1"/>
    </source>
</evidence>
<comment type="caution">
    <text evidence="1">The sequence shown here is derived from an EMBL/GenBank/DDBJ whole genome shotgun (WGS) entry which is preliminary data.</text>
</comment>
<dbReference type="AlphaFoldDB" id="A0A0G8AVX5"/>
<protein>
    <submittedName>
        <fullName evidence="1">Uncharacterized protein</fullName>
    </submittedName>
</protein>
<dbReference type="PATRIC" id="fig|1608419.3.peg.2441"/>
<sequence length="173" mass="19657">MEIGIIDVFMMSQYPVGKVVRFFVMPFHNLGNPATEDLLYEDESVRRCTGISTGKVPDEITILNFRHLLERHGLGVKLLETINGYLAGQGLRFKKETVHYGCQHRYRWNQYPARDNVQPVDHWPPESAVRASPAGSGHPATAHLQLCRLVARLLQAGDRSPYLRDFSLVPVFQ</sequence>
<reference evidence="1" key="1">
    <citation type="submission" date="2015-02" db="EMBL/GenBank/DDBJ databases">
        <authorList>
            <person name="Slaby B."/>
            <person name="Hentschel U."/>
        </authorList>
    </citation>
    <scope>NUCLEOTIDE SEQUENCE [LARGE SCALE GENOMIC DNA]</scope>
    <source>
        <strain evidence="1">15L</strain>
    </source>
</reference>
<organism evidence="1">
    <name type="scientific">Candidatus Synechococcus spongiarum 15L</name>
    <dbReference type="NCBI Taxonomy" id="1608419"/>
    <lineage>
        <taxon>Bacteria</taxon>
        <taxon>Bacillati</taxon>
        <taxon>Cyanobacteriota</taxon>
        <taxon>Cyanophyceae</taxon>
        <taxon>Synechococcales</taxon>
        <taxon>Synechococcaceae</taxon>
        <taxon>Synechococcus</taxon>
    </lineage>
</organism>
<reference evidence="1" key="2">
    <citation type="submission" date="2015-05" db="EMBL/GenBank/DDBJ databases">
        <title>Lifestyle Evolution in Cyanobacterial Symbionts of Sponges.</title>
        <authorList>
            <person name="Burgsdorf I."/>
            <person name="Slaby B.M."/>
            <person name="Handley K.M."/>
            <person name="Haber M."/>
            <person name="Blom J."/>
            <person name="Marshall C.W."/>
            <person name="Gilbert J.A."/>
            <person name="Hentschel U."/>
            <person name="Steindler L."/>
        </authorList>
    </citation>
    <scope>NUCLEOTIDE SEQUENCE [LARGE SCALE GENOMIC DNA]</scope>
    <source>
        <strain evidence="1">15L</strain>
    </source>
</reference>
<proteinExistence type="predicted"/>
<dbReference type="PANTHER" id="PTHR35604:SF2">
    <property type="entry name" value="TRANSPOSASE INSH FOR INSERTION SEQUENCE ELEMENT IS5A-RELATED"/>
    <property type="match status" value="1"/>
</dbReference>
<dbReference type="PANTHER" id="PTHR35604">
    <property type="entry name" value="TRANSPOSASE INSH FOR INSERTION SEQUENCE ELEMENT IS5A-RELATED"/>
    <property type="match status" value="1"/>
</dbReference>
<gene>
    <name evidence="1" type="ORF">TQ37_04465</name>
</gene>
<accession>A0A0G8AVX5</accession>
<dbReference type="EMBL" id="JYFQ01000091">
    <property type="protein sequence ID" value="KKZ13312.1"/>
    <property type="molecule type" value="Genomic_DNA"/>
</dbReference>